<sequence length="46" mass="5067">MNIDHDHSFYCQTMNQMDTNTEGNGPSHDPLQVLSPQVSEVPSPPA</sequence>
<dbReference type="EMBL" id="BPLQ01003248">
    <property type="protein sequence ID" value="GIX98905.1"/>
    <property type="molecule type" value="Genomic_DNA"/>
</dbReference>
<proteinExistence type="predicted"/>
<comment type="caution">
    <text evidence="2">The sequence shown here is derived from an EMBL/GenBank/DDBJ whole genome shotgun (WGS) entry which is preliminary data.</text>
</comment>
<protein>
    <submittedName>
        <fullName evidence="2">Uncharacterized protein</fullName>
    </submittedName>
</protein>
<reference evidence="2 3" key="1">
    <citation type="submission" date="2021-06" db="EMBL/GenBank/DDBJ databases">
        <title>Caerostris darwini draft genome.</title>
        <authorList>
            <person name="Kono N."/>
            <person name="Arakawa K."/>
        </authorList>
    </citation>
    <scope>NUCLEOTIDE SEQUENCE [LARGE SCALE GENOMIC DNA]</scope>
</reference>
<organism evidence="2 3">
    <name type="scientific">Caerostris darwini</name>
    <dbReference type="NCBI Taxonomy" id="1538125"/>
    <lineage>
        <taxon>Eukaryota</taxon>
        <taxon>Metazoa</taxon>
        <taxon>Ecdysozoa</taxon>
        <taxon>Arthropoda</taxon>
        <taxon>Chelicerata</taxon>
        <taxon>Arachnida</taxon>
        <taxon>Araneae</taxon>
        <taxon>Araneomorphae</taxon>
        <taxon>Entelegynae</taxon>
        <taxon>Araneoidea</taxon>
        <taxon>Araneidae</taxon>
        <taxon>Caerostris</taxon>
    </lineage>
</organism>
<dbReference type="Proteomes" id="UP001054837">
    <property type="component" value="Unassembled WGS sequence"/>
</dbReference>
<evidence type="ECO:0000313" key="3">
    <source>
        <dbReference type="Proteomes" id="UP001054837"/>
    </source>
</evidence>
<keyword evidence="3" id="KW-1185">Reference proteome</keyword>
<feature type="region of interest" description="Disordered" evidence="1">
    <location>
        <begin position="13"/>
        <end position="46"/>
    </location>
</feature>
<evidence type="ECO:0000256" key="1">
    <source>
        <dbReference type="SAM" id="MobiDB-lite"/>
    </source>
</evidence>
<gene>
    <name evidence="2" type="ORF">CDAR_537831</name>
</gene>
<feature type="non-terminal residue" evidence="2">
    <location>
        <position position="46"/>
    </location>
</feature>
<accession>A0AAV4PPM8</accession>
<dbReference type="AlphaFoldDB" id="A0AAV4PPM8"/>
<feature type="compositionally biased region" description="Polar residues" evidence="1">
    <location>
        <begin position="13"/>
        <end position="24"/>
    </location>
</feature>
<name>A0AAV4PPM8_9ARAC</name>
<evidence type="ECO:0000313" key="2">
    <source>
        <dbReference type="EMBL" id="GIX98905.1"/>
    </source>
</evidence>